<evidence type="ECO:0000313" key="1">
    <source>
        <dbReference type="EMBL" id="KAL3501951.1"/>
    </source>
</evidence>
<protein>
    <submittedName>
        <fullName evidence="1">Uncharacterized protein</fullName>
    </submittedName>
</protein>
<name>A0ABD2Y334_9GENT</name>
<gene>
    <name evidence="1" type="ORF">ACH5RR_036400</name>
</gene>
<comment type="caution">
    <text evidence="1">The sequence shown here is derived from an EMBL/GenBank/DDBJ whole genome shotgun (WGS) entry which is preliminary data.</text>
</comment>
<dbReference type="AlphaFoldDB" id="A0ABD2Y334"/>
<reference evidence="1 2" key="1">
    <citation type="submission" date="2024-11" db="EMBL/GenBank/DDBJ databases">
        <title>A near-complete genome assembly of Cinchona calisaya.</title>
        <authorList>
            <person name="Lian D.C."/>
            <person name="Zhao X.W."/>
            <person name="Wei L."/>
        </authorList>
    </citation>
    <scope>NUCLEOTIDE SEQUENCE [LARGE SCALE GENOMIC DNA]</scope>
    <source>
        <tissue evidence="1">Nenye</tissue>
    </source>
</reference>
<accession>A0ABD2Y334</accession>
<keyword evidence="2" id="KW-1185">Reference proteome</keyword>
<organism evidence="1 2">
    <name type="scientific">Cinchona calisaya</name>
    <dbReference type="NCBI Taxonomy" id="153742"/>
    <lineage>
        <taxon>Eukaryota</taxon>
        <taxon>Viridiplantae</taxon>
        <taxon>Streptophyta</taxon>
        <taxon>Embryophyta</taxon>
        <taxon>Tracheophyta</taxon>
        <taxon>Spermatophyta</taxon>
        <taxon>Magnoliopsida</taxon>
        <taxon>eudicotyledons</taxon>
        <taxon>Gunneridae</taxon>
        <taxon>Pentapetalae</taxon>
        <taxon>asterids</taxon>
        <taxon>lamiids</taxon>
        <taxon>Gentianales</taxon>
        <taxon>Rubiaceae</taxon>
        <taxon>Cinchonoideae</taxon>
        <taxon>Cinchoneae</taxon>
        <taxon>Cinchona</taxon>
    </lineage>
</organism>
<evidence type="ECO:0000313" key="2">
    <source>
        <dbReference type="Proteomes" id="UP001630127"/>
    </source>
</evidence>
<dbReference type="EMBL" id="JBJUIK010000015">
    <property type="protein sequence ID" value="KAL3501951.1"/>
    <property type="molecule type" value="Genomic_DNA"/>
</dbReference>
<sequence>MVSSSTISAIYNLNLADGTAAKYSMVAARDSQSPPTAILGEEATQKTHLATNQVQRKTSLIASKSDERCGSTAVEFRHSEIDQSKNIDVATLCPLDNVFLLIGAAQDLSTAATVLSVGEKDTPSVAGEMTVNVVGH</sequence>
<proteinExistence type="predicted"/>
<dbReference type="Proteomes" id="UP001630127">
    <property type="component" value="Unassembled WGS sequence"/>
</dbReference>